<evidence type="ECO:0000313" key="7">
    <source>
        <dbReference type="Proteomes" id="UP000007110"/>
    </source>
</evidence>
<dbReference type="SMART" id="SM00280">
    <property type="entry name" value="KAZAL"/>
    <property type="match status" value="1"/>
</dbReference>
<feature type="domain" description="Ig-like" evidence="4">
    <location>
        <begin position="270"/>
        <end position="340"/>
    </location>
</feature>
<dbReference type="SUPFAM" id="SSF48726">
    <property type="entry name" value="Immunoglobulin"/>
    <property type="match status" value="2"/>
</dbReference>
<dbReference type="SMART" id="SM00409">
    <property type="entry name" value="IG"/>
    <property type="match status" value="2"/>
</dbReference>
<reference evidence="6" key="2">
    <citation type="submission" date="2021-01" db="UniProtKB">
        <authorList>
            <consortium name="EnsemblMetazoa"/>
        </authorList>
    </citation>
    <scope>IDENTIFICATION</scope>
</reference>
<dbReference type="Proteomes" id="UP000007110">
    <property type="component" value="Unassembled WGS sequence"/>
</dbReference>
<protein>
    <recommendedName>
        <fullName evidence="8">Follistatin-related protein 5</fullName>
    </recommendedName>
</protein>
<dbReference type="CDD" id="cd00104">
    <property type="entry name" value="KAZAL_FS"/>
    <property type="match status" value="1"/>
</dbReference>
<dbReference type="PROSITE" id="PS51465">
    <property type="entry name" value="KAZAL_2"/>
    <property type="match status" value="1"/>
</dbReference>
<organism evidence="6 7">
    <name type="scientific">Strongylocentrotus purpuratus</name>
    <name type="common">Purple sea urchin</name>
    <dbReference type="NCBI Taxonomy" id="7668"/>
    <lineage>
        <taxon>Eukaryota</taxon>
        <taxon>Metazoa</taxon>
        <taxon>Echinodermata</taxon>
        <taxon>Eleutherozoa</taxon>
        <taxon>Echinozoa</taxon>
        <taxon>Echinoidea</taxon>
        <taxon>Euechinoidea</taxon>
        <taxon>Echinacea</taxon>
        <taxon>Camarodonta</taxon>
        <taxon>Echinidea</taxon>
        <taxon>Strongylocentrotidae</taxon>
        <taxon>Strongylocentrotus</taxon>
    </lineage>
</organism>
<dbReference type="Gene3D" id="3.30.60.30">
    <property type="match status" value="1"/>
</dbReference>
<dbReference type="InterPro" id="IPR007110">
    <property type="entry name" value="Ig-like_dom"/>
</dbReference>
<sequence length="847" mass="94503">MRILSVGVLIAMVLTCSVEARPKRHRSHHHTKKASLDAWHVNDVFPDPNTDACSHVECPKGSECLVNRTTNLAECICRPYCKPHYKPVCGSDGVMYENHCELHRASCVSGQRITVHSHGCDTPQTAFVMTTTPEGPIPSMSPTEAPDTCTPEEMAQLKEELIAHYREQFHNPNEDNDLPPLNKKYIVSLILNHYDIDADDAISRQEMESAMTLDRITDLLPGCSFLDVLDSGDFDGNEKLSGMELYREFNIKAVSLSGSIAQRVTVAKVGDNLALPCELSSDHPLEIRWTRNNAPLTEIQEYQGIGFYAGDTSLYLTAITLMHEGSYACYAEGYEEVKQTHLLQVQVPPSVKICPHSQLRKQGSKARVQCHAEGIPTPQKSWTRNDIPLVQSDRIEMQNKNSSVLVKEISYPDTGIYTCTATNPLSEAHQSASVFIQPQDHPLSPGPLHVFYLFHRDGIQTFEPDTCGFRLALTGASTLPDTIKTLCSVDQVSETRRCDWGDAVSVDDRYIYASQPYENRVVVLDARSQRIIEVISTDGQPVSLQYVEHVDSLWVLCRRSEEEAKAGRQSIMVIKSAGQPGPHHTIHTEPVGHTFELVEGLFIPREQIPKQGTMNFGYIVHHNQLGLHKIDLVRMERVALIDLTAYNCHPEALNFVAIGGSVVINCAGSETVPAKQLVLDYLTDSVIKVNEGIRGRPYVSPDGRYIISVDANHQYVHVQKVLSESGKIKTAFEVKTNLRISDVGFFPSKTSHTYDVFATSRDQPDVLFIDLESGFVKTITGVQTPIDDEDWPWDSRNRRIVNSGFFDPYLVTPAANHEIVINGLLRKVHCDIEDIAVANVIVWIGKC</sequence>
<dbReference type="GeneID" id="764440"/>
<feature type="signal peptide" evidence="3">
    <location>
        <begin position="1"/>
        <end position="20"/>
    </location>
</feature>
<dbReference type="Gene3D" id="2.60.40.10">
    <property type="entry name" value="Immunoglobulins"/>
    <property type="match status" value="2"/>
</dbReference>
<dbReference type="PROSITE" id="PS00018">
    <property type="entry name" value="EF_HAND_1"/>
    <property type="match status" value="1"/>
</dbReference>
<dbReference type="EnsemblMetazoa" id="XM_030980115">
    <property type="protein sequence ID" value="XP_030835975"/>
    <property type="gene ID" value="LOC764440"/>
</dbReference>
<dbReference type="Pfam" id="PF07648">
    <property type="entry name" value="Kazal_2"/>
    <property type="match status" value="1"/>
</dbReference>
<dbReference type="CDD" id="cd00096">
    <property type="entry name" value="Ig"/>
    <property type="match status" value="1"/>
</dbReference>
<proteinExistence type="predicted"/>
<dbReference type="OMA" id="IHAGNYT"/>
<dbReference type="InParanoid" id="A0A7M7NI27"/>
<dbReference type="SUPFAM" id="SSF75011">
    <property type="entry name" value="3-carboxy-cis,cis-mucoante lactonizing enzyme"/>
    <property type="match status" value="1"/>
</dbReference>
<keyword evidence="2" id="KW-0393">Immunoglobulin domain</keyword>
<dbReference type="InterPro" id="IPR050653">
    <property type="entry name" value="Prot_Inhib_GrowthFact_Antg"/>
</dbReference>
<dbReference type="PROSITE" id="PS50835">
    <property type="entry name" value="IG_LIKE"/>
    <property type="match status" value="2"/>
</dbReference>
<dbReference type="InterPro" id="IPR003598">
    <property type="entry name" value="Ig_sub2"/>
</dbReference>
<accession>A0A7M7NI27</accession>
<evidence type="ECO:0000256" key="1">
    <source>
        <dbReference type="ARBA" id="ARBA00023157"/>
    </source>
</evidence>
<keyword evidence="7" id="KW-1185">Reference proteome</keyword>
<dbReference type="InterPro" id="IPR003599">
    <property type="entry name" value="Ig_sub"/>
</dbReference>
<dbReference type="KEGG" id="spu:764440"/>
<keyword evidence="3" id="KW-0732">Signal</keyword>
<keyword evidence="1" id="KW-1015">Disulfide bond</keyword>
<dbReference type="InterPro" id="IPR018247">
    <property type="entry name" value="EF_Hand_1_Ca_BS"/>
</dbReference>
<dbReference type="GO" id="GO:0030154">
    <property type="term" value="P:cell differentiation"/>
    <property type="evidence" value="ECO:0000318"/>
    <property type="project" value="GO_Central"/>
</dbReference>
<dbReference type="PANTHER" id="PTHR10913">
    <property type="entry name" value="FOLLISTATIN-RELATED"/>
    <property type="match status" value="1"/>
</dbReference>
<dbReference type="Pfam" id="PF13927">
    <property type="entry name" value="Ig_3"/>
    <property type="match status" value="1"/>
</dbReference>
<dbReference type="GO" id="GO:0005576">
    <property type="term" value="C:extracellular region"/>
    <property type="evidence" value="ECO:0000318"/>
    <property type="project" value="GO_Central"/>
</dbReference>
<dbReference type="AlphaFoldDB" id="A0A7M7NI27"/>
<evidence type="ECO:0000259" key="4">
    <source>
        <dbReference type="PROSITE" id="PS50835"/>
    </source>
</evidence>
<dbReference type="RefSeq" id="XP_030835975.1">
    <property type="nucleotide sequence ID" value="XM_030980115.1"/>
</dbReference>
<dbReference type="SMART" id="SM00408">
    <property type="entry name" value="IGc2"/>
    <property type="match status" value="2"/>
</dbReference>
<evidence type="ECO:0000259" key="5">
    <source>
        <dbReference type="PROSITE" id="PS51465"/>
    </source>
</evidence>
<dbReference type="OrthoDB" id="6085115at2759"/>
<dbReference type="PANTHER" id="PTHR10913:SF81">
    <property type="entry name" value="KAZAL-LIKE DOMAIN-CONTAINING PROTEIN"/>
    <property type="match status" value="1"/>
</dbReference>
<evidence type="ECO:0008006" key="8">
    <source>
        <dbReference type="Google" id="ProtNLM"/>
    </source>
</evidence>
<dbReference type="FunFam" id="3.30.60.30:FF:000024">
    <property type="entry name" value="Transmembrane agrin"/>
    <property type="match status" value="1"/>
</dbReference>
<feature type="domain" description="Ig-like" evidence="4">
    <location>
        <begin position="349"/>
        <end position="435"/>
    </location>
</feature>
<dbReference type="InterPro" id="IPR036179">
    <property type="entry name" value="Ig-like_dom_sf"/>
</dbReference>
<dbReference type="Pfam" id="PF07679">
    <property type="entry name" value="I-set"/>
    <property type="match status" value="1"/>
</dbReference>
<dbReference type="FunCoup" id="A0A7M7NI27">
    <property type="interactions" value="487"/>
</dbReference>
<dbReference type="InterPro" id="IPR036058">
    <property type="entry name" value="Kazal_dom_sf"/>
</dbReference>
<dbReference type="InterPro" id="IPR002350">
    <property type="entry name" value="Kazal_dom"/>
</dbReference>
<evidence type="ECO:0000313" key="6">
    <source>
        <dbReference type="EnsemblMetazoa" id="XP_030835975"/>
    </source>
</evidence>
<dbReference type="GO" id="GO:0030510">
    <property type="term" value="P:regulation of BMP signaling pathway"/>
    <property type="evidence" value="ECO:0000318"/>
    <property type="project" value="GO_Central"/>
</dbReference>
<feature type="domain" description="Kazal-like" evidence="5">
    <location>
        <begin position="76"/>
        <end position="122"/>
    </location>
</feature>
<name>A0A7M7NI27_STRPU</name>
<reference evidence="7" key="1">
    <citation type="submission" date="2015-02" db="EMBL/GenBank/DDBJ databases">
        <title>Genome sequencing for Strongylocentrotus purpuratus.</title>
        <authorList>
            <person name="Murali S."/>
            <person name="Liu Y."/>
            <person name="Vee V."/>
            <person name="English A."/>
            <person name="Wang M."/>
            <person name="Skinner E."/>
            <person name="Han Y."/>
            <person name="Muzny D.M."/>
            <person name="Worley K.C."/>
            <person name="Gibbs R.A."/>
        </authorList>
    </citation>
    <scope>NUCLEOTIDE SEQUENCE</scope>
</reference>
<dbReference type="InterPro" id="IPR013783">
    <property type="entry name" value="Ig-like_fold"/>
</dbReference>
<feature type="chain" id="PRO_5029906888" description="Follistatin-related protein 5" evidence="3">
    <location>
        <begin position="21"/>
        <end position="847"/>
    </location>
</feature>
<dbReference type="FunFam" id="2.60.40.10:FF:000032">
    <property type="entry name" value="palladin isoform X1"/>
    <property type="match status" value="1"/>
</dbReference>
<evidence type="ECO:0000256" key="3">
    <source>
        <dbReference type="SAM" id="SignalP"/>
    </source>
</evidence>
<dbReference type="InterPro" id="IPR013098">
    <property type="entry name" value="Ig_I-set"/>
</dbReference>
<dbReference type="SUPFAM" id="SSF100895">
    <property type="entry name" value="Kazal-type serine protease inhibitors"/>
    <property type="match status" value="1"/>
</dbReference>
<evidence type="ECO:0000256" key="2">
    <source>
        <dbReference type="ARBA" id="ARBA00023319"/>
    </source>
</evidence>